<evidence type="ECO:0000313" key="2">
    <source>
        <dbReference type="EMBL" id="KKM16037.1"/>
    </source>
</evidence>
<proteinExistence type="predicted"/>
<gene>
    <name evidence="2" type="ORF">LCGC14_1689830</name>
</gene>
<sequence length="139" mass="15739">MKTTKAKHELEDGRTFWQISAKCSGDSSTLLFAMKDEKDADALADVLVRCPEWKLVQCLDGGKDKRGGEAMSEDERCGTCGWWNAETRGGHTGFCRCNVPQWVYKSGKSLSRRRYKRLGEGCPCWKPREEEGKSDDHTE</sequence>
<accession>A0A0F9HLM2</accession>
<reference evidence="2" key="1">
    <citation type="journal article" date="2015" name="Nature">
        <title>Complex archaea that bridge the gap between prokaryotes and eukaryotes.</title>
        <authorList>
            <person name="Spang A."/>
            <person name="Saw J.H."/>
            <person name="Jorgensen S.L."/>
            <person name="Zaremba-Niedzwiedzka K."/>
            <person name="Martijn J."/>
            <person name="Lind A.E."/>
            <person name="van Eijk R."/>
            <person name="Schleper C."/>
            <person name="Guy L."/>
            <person name="Ettema T.J."/>
        </authorList>
    </citation>
    <scope>NUCLEOTIDE SEQUENCE</scope>
</reference>
<protein>
    <submittedName>
        <fullName evidence="2">Uncharacterized protein</fullName>
    </submittedName>
</protein>
<dbReference type="AlphaFoldDB" id="A0A0F9HLM2"/>
<dbReference type="EMBL" id="LAZR01014766">
    <property type="protein sequence ID" value="KKM16037.1"/>
    <property type="molecule type" value="Genomic_DNA"/>
</dbReference>
<name>A0A0F9HLM2_9ZZZZ</name>
<feature type="region of interest" description="Disordered" evidence="1">
    <location>
        <begin position="120"/>
        <end position="139"/>
    </location>
</feature>
<feature type="compositionally biased region" description="Basic and acidic residues" evidence="1">
    <location>
        <begin position="126"/>
        <end position="139"/>
    </location>
</feature>
<evidence type="ECO:0000256" key="1">
    <source>
        <dbReference type="SAM" id="MobiDB-lite"/>
    </source>
</evidence>
<comment type="caution">
    <text evidence="2">The sequence shown here is derived from an EMBL/GenBank/DDBJ whole genome shotgun (WGS) entry which is preliminary data.</text>
</comment>
<organism evidence="2">
    <name type="scientific">marine sediment metagenome</name>
    <dbReference type="NCBI Taxonomy" id="412755"/>
    <lineage>
        <taxon>unclassified sequences</taxon>
        <taxon>metagenomes</taxon>
        <taxon>ecological metagenomes</taxon>
    </lineage>
</organism>